<dbReference type="RefSeq" id="WP_308982121.1">
    <property type="nucleotide sequence ID" value="NZ_JAVIDL010000050.1"/>
</dbReference>
<evidence type="ECO:0000313" key="3">
    <source>
        <dbReference type="Proteomes" id="UP001243844"/>
    </source>
</evidence>
<dbReference type="Proteomes" id="UP001243844">
    <property type="component" value="Unassembled WGS sequence"/>
</dbReference>
<sequence length="116" mass="13361">MNQLFRSVLLLGAISLLPVSVYANASGIVTHQEIVEMTCNKQPKGIKRNACFKVEYYQLEYYYDEIFDAIESDPKAVAAFTKAIRQKDYVNILKYYKRGYNVYKISGDTYNLPNPN</sequence>
<organism evidence="2 3">
    <name type="scientific">Acinetobacter rudis</name>
    <dbReference type="NCBI Taxonomy" id="632955"/>
    <lineage>
        <taxon>Bacteria</taxon>
        <taxon>Pseudomonadati</taxon>
        <taxon>Pseudomonadota</taxon>
        <taxon>Gammaproteobacteria</taxon>
        <taxon>Moraxellales</taxon>
        <taxon>Moraxellaceae</taxon>
        <taxon>Acinetobacter</taxon>
    </lineage>
</organism>
<dbReference type="AlphaFoldDB" id="A0AAW8JDH0"/>
<evidence type="ECO:0000256" key="1">
    <source>
        <dbReference type="SAM" id="SignalP"/>
    </source>
</evidence>
<comment type="caution">
    <text evidence="2">The sequence shown here is derived from an EMBL/GenBank/DDBJ whole genome shotgun (WGS) entry which is preliminary data.</text>
</comment>
<gene>
    <name evidence="2" type="ORF">RFH47_15495</name>
</gene>
<feature type="signal peptide" evidence="1">
    <location>
        <begin position="1"/>
        <end position="25"/>
    </location>
</feature>
<proteinExistence type="predicted"/>
<reference evidence="2" key="1">
    <citation type="submission" date="2023-08" db="EMBL/GenBank/DDBJ databases">
        <title>Emergence of clinically-relevant ST2 carbapenem-resistant Acinetobacter baumannii strains in hospital sewages in Zhejiang, East of China.</title>
        <authorList>
            <person name="Kaichao C."/>
            <person name="Zhang R."/>
        </authorList>
    </citation>
    <scope>NUCLEOTIDE SEQUENCE</scope>
    <source>
        <strain evidence="2">M-RB-37</strain>
    </source>
</reference>
<keyword evidence="1" id="KW-0732">Signal</keyword>
<feature type="chain" id="PRO_5043723500" evidence="1">
    <location>
        <begin position="26"/>
        <end position="116"/>
    </location>
</feature>
<evidence type="ECO:0000313" key="2">
    <source>
        <dbReference type="EMBL" id="MDQ8937125.1"/>
    </source>
</evidence>
<dbReference type="EMBL" id="JAVIDL010000050">
    <property type="protein sequence ID" value="MDQ8937125.1"/>
    <property type="molecule type" value="Genomic_DNA"/>
</dbReference>
<name>A0AAW8JDH0_9GAMM</name>
<accession>A0AAW8JDH0</accession>
<protein>
    <submittedName>
        <fullName evidence="2">Uncharacterized protein</fullName>
    </submittedName>
</protein>